<dbReference type="Pfam" id="PF04828">
    <property type="entry name" value="GFA"/>
    <property type="match status" value="1"/>
</dbReference>
<name>A0A5M8PZ29_9LECA</name>
<dbReference type="EMBL" id="VXIT01000003">
    <property type="protein sequence ID" value="KAA6414274.1"/>
    <property type="molecule type" value="Genomic_DNA"/>
</dbReference>
<gene>
    <name evidence="5" type="ORF">FRX48_02637</name>
</gene>
<evidence type="ECO:0000313" key="5">
    <source>
        <dbReference type="EMBL" id="KAA6414274.1"/>
    </source>
</evidence>
<comment type="similarity">
    <text evidence="1">Belongs to the Gfa family.</text>
</comment>
<evidence type="ECO:0000256" key="3">
    <source>
        <dbReference type="ARBA" id="ARBA00022833"/>
    </source>
</evidence>
<dbReference type="InterPro" id="IPR052355">
    <property type="entry name" value="CENP-V-like"/>
</dbReference>
<sequence length="131" mass="14641">MSAGDEKSEKVSYEAKCHCGAVTYTVKIPSLAHHPVTLCNCSICSTNGYLLVYPDRKDIDFHSGYDQLKSYSFGRQTADHKFCPTCGSSLLIEIKESESALPPLAVNVRMFKDIEPDKLNYQRFDGKTKLP</sequence>
<dbReference type="AlphaFoldDB" id="A0A5M8PZ29"/>
<dbReference type="PANTHER" id="PTHR28620:SF1">
    <property type="entry name" value="CENP-V_GFA DOMAIN-CONTAINING PROTEIN"/>
    <property type="match status" value="1"/>
</dbReference>
<dbReference type="InterPro" id="IPR006913">
    <property type="entry name" value="CENP-V/GFA"/>
</dbReference>
<feature type="domain" description="CENP-V/GFA" evidence="4">
    <location>
        <begin position="13"/>
        <end position="125"/>
    </location>
</feature>
<dbReference type="Proteomes" id="UP000324767">
    <property type="component" value="Unassembled WGS sequence"/>
</dbReference>
<dbReference type="PANTHER" id="PTHR28620">
    <property type="entry name" value="CENTROMERE PROTEIN V"/>
    <property type="match status" value="1"/>
</dbReference>
<organism evidence="5 6">
    <name type="scientific">Lasallia pustulata</name>
    <dbReference type="NCBI Taxonomy" id="136370"/>
    <lineage>
        <taxon>Eukaryota</taxon>
        <taxon>Fungi</taxon>
        <taxon>Dikarya</taxon>
        <taxon>Ascomycota</taxon>
        <taxon>Pezizomycotina</taxon>
        <taxon>Lecanoromycetes</taxon>
        <taxon>OSLEUM clade</taxon>
        <taxon>Umbilicariomycetidae</taxon>
        <taxon>Umbilicariales</taxon>
        <taxon>Umbilicariaceae</taxon>
        <taxon>Lasallia</taxon>
    </lineage>
</organism>
<evidence type="ECO:0000259" key="4">
    <source>
        <dbReference type="PROSITE" id="PS51891"/>
    </source>
</evidence>
<dbReference type="Gene3D" id="2.170.150.70">
    <property type="match status" value="1"/>
</dbReference>
<dbReference type="GO" id="GO:0016846">
    <property type="term" value="F:carbon-sulfur lyase activity"/>
    <property type="evidence" value="ECO:0007669"/>
    <property type="project" value="InterPro"/>
</dbReference>
<evidence type="ECO:0000256" key="1">
    <source>
        <dbReference type="ARBA" id="ARBA00005495"/>
    </source>
</evidence>
<keyword evidence="2" id="KW-0479">Metal-binding</keyword>
<dbReference type="InterPro" id="IPR011057">
    <property type="entry name" value="Mss4-like_sf"/>
</dbReference>
<dbReference type="PROSITE" id="PS51891">
    <property type="entry name" value="CENP_V_GFA"/>
    <property type="match status" value="1"/>
</dbReference>
<dbReference type="GO" id="GO:0046872">
    <property type="term" value="F:metal ion binding"/>
    <property type="evidence" value="ECO:0007669"/>
    <property type="project" value="UniProtKB-KW"/>
</dbReference>
<keyword evidence="3" id="KW-0862">Zinc</keyword>
<protein>
    <recommendedName>
        <fullName evidence="4">CENP-V/GFA domain-containing protein</fullName>
    </recommendedName>
</protein>
<reference evidence="5 6" key="1">
    <citation type="submission" date="2019-09" db="EMBL/GenBank/DDBJ databases">
        <title>The hologenome of the rock-dwelling lichen Lasallia pustulata.</title>
        <authorList>
            <person name="Greshake Tzovaras B."/>
            <person name="Segers F."/>
            <person name="Bicker A."/>
            <person name="Dal Grande F."/>
            <person name="Otte J."/>
            <person name="Hankeln T."/>
            <person name="Schmitt I."/>
            <person name="Ebersberger I."/>
        </authorList>
    </citation>
    <scope>NUCLEOTIDE SEQUENCE [LARGE SCALE GENOMIC DNA]</scope>
    <source>
        <strain evidence="5">A1-1</strain>
    </source>
</reference>
<dbReference type="OrthoDB" id="2993351at2759"/>
<evidence type="ECO:0000256" key="2">
    <source>
        <dbReference type="ARBA" id="ARBA00022723"/>
    </source>
</evidence>
<evidence type="ECO:0000313" key="6">
    <source>
        <dbReference type="Proteomes" id="UP000324767"/>
    </source>
</evidence>
<dbReference type="SUPFAM" id="SSF51316">
    <property type="entry name" value="Mss4-like"/>
    <property type="match status" value="1"/>
</dbReference>
<comment type="caution">
    <text evidence="5">The sequence shown here is derived from an EMBL/GenBank/DDBJ whole genome shotgun (WGS) entry which is preliminary data.</text>
</comment>
<proteinExistence type="inferred from homology"/>
<accession>A0A5M8PZ29</accession>